<dbReference type="PANTHER" id="PTHR34295:SF1">
    <property type="entry name" value="BIOTIN TRANSPORTER BIOY"/>
    <property type="match status" value="1"/>
</dbReference>
<dbReference type="Gene3D" id="1.10.1760.20">
    <property type="match status" value="1"/>
</dbReference>
<gene>
    <name evidence="4" type="ORF">CLOHYLEM_05225</name>
</gene>
<dbReference type="PIRSF" id="PIRSF016661">
    <property type="entry name" value="BioY"/>
    <property type="match status" value="1"/>
</dbReference>
<accession>C0BZI5</accession>
<feature type="transmembrane region" description="Helical" evidence="3">
    <location>
        <begin position="69"/>
        <end position="87"/>
    </location>
</feature>
<comment type="caution">
    <text evidence="4">The sequence shown here is derived from an EMBL/GenBank/DDBJ whole genome shotgun (WGS) entry which is preliminary data.</text>
</comment>
<dbReference type="Proteomes" id="UP000004893">
    <property type="component" value="Unassembled WGS sequence"/>
</dbReference>
<comment type="similarity">
    <text evidence="1 2">Belongs to the BioY family.</text>
</comment>
<comment type="subcellular location">
    <subcellularLocation>
        <location evidence="2">Cell membrane</location>
        <topology evidence="2">Multi-pass membrane protein</topology>
    </subcellularLocation>
</comment>
<keyword evidence="3" id="KW-1133">Transmembrane helix</keyword>
<evidence type="ECO:0000313" key="5">
    <source>
        <dbReference type="Proteomes" id="UP000004893"/>
    </source>
</evidence>
<reference evidence="4" key="2">
    <citation type="submission" date="2013-06" db="EMBL/GenBank/DDBJ databases">
        <title>Draft genome sequence of Clostridium hylemonae (DSM 15053).</title>
        <authorList>
            <person name="Sudarsanam P."/>
            <person name="Ley R."/>
            <person name="Guruge J."/>
            <person name="Turnbaugh P.J."/>
            <person name="Mahowald M."/>
            <person name="Liep D."/>
            <person name="Gordon J."/>
        </authorList>
    </citation>
    <scope>NUCLEOTIDE SEQUENCE</scope>
    <source>
        <strain evidence="4">DSM 15053</strain>
    </source>
</reference>
<evidence type="ECO:0000256" key="3">
    <source>
        <dbReference type="SAM" id="Phobius"/>
    </source>
</evidence>
<evidence type="ECO:0000256" key="1">
    <source>
        <dbReference type="ARBA" id="ARBA00010692"/>
    </source>
</evidence>
<keyword evidence="2" id="KW-0813">Transport</keyword>
<dbReference type="eggNOG" id="COG1268">
    <property type="taxonomic scope" value="Bacteria"/>
</dbReference>
<feature type="transmembrane region" description="Helical" evidence="3">
    <location>
        <begin position="180"/>
        <end position="204"/>
    </location>
</feature>
<feature type="transmembrane region" description="Helical" evidence="3">
    <location>
        <begin position="45"/>
        <end position="63"/>
    </location>
</feature>
<evidence type="ECO:0000313" key="4">
    <source>
        <dbReference type="EMBL" id="EEG74563.1"/>
    </source>
</evidence>
<dbReference type="GO" id="GO:0015225">
    <property type="term" value="F:biotin transmembrane transporter activity"/>
    <property type="evidence" value="ECO:0007669"/>
    <property type="project" value="UniProtKB-UniRule"/>
</dbReference>
<feature type="transmembrane region" description="Helical" evidence="3">
    <location>
        <begin position="149"/>
        <end position="174"/>
    </location>
</feature>
<keyword evidence="3" id="KW-0812">Transmembrane</keyword>
<keyword evidence="5" id="KW-1185">Reference proteome</keyword>
<dbReference type="STRING" id="553973.CLOHYLEM_05225"/>
<reference evidence="4" key="1">
    <citation type="submission" date="2009-02" db="EMBL/GenBank/DDBJ databases">
        <authorList>
            <person name="Fulton L."/>
            <person name="Clifton S."/>
            <person name="Fulton B."/>
            <person name="Xu J."/>
            <person name="Minx P."/>
            <person name="Pepin K.H."/>
            <person name="Johnson M."/>
            <person name="Bhonagiri V."/>
            <person name="Nash W.E."/>
            <person name="Mardis E.R."/>
            <person name="Wilson R.K."/>
        </authorList>
    </citation>
    <scope>NUCLEOTIDE SEQUENCE [LARGE SCALE GENOMIC DNA]</scope>
    <source>
        <strain evidence="4">DSM 15053</strain>
    </source>
</reference>
<dbReference type="PANTHER" id="PTHR34295">
    <property type="entry name" value="BIOTIN TRANSPORTER BIOY"/>
    <property type="match status" value="1"/>
</dbReference>
<dbReference type="InterPro" id="IPR003784">
    <property type="entry name" value="BioY"/>
</dbReference>
<feature type="transmembrane region" description="Helical" evidence="3">
    <location>
        <begin position="94"/>
        <end position="111"/>
    </location>
</feature>
<dbReference type="Pfam" id="PF02632">
    <property type="entry name" value="BioY"/>
    <property type="match status" value="1"/>
</dbReference>
<dbReference type="AlphaFoldDB" id="C0BZI5"/>
<dbReference type="GO" id="GO:0005886">
    <property type="term" value="C:plasma membrane"/>
    <property type="evidence" value="ECO:0007669"/>
    <property type="project" value="UniProtKB-SubCell"/>
</dbReference>
<keyword evidence="2" id="KW-1003">Cell membrane</keyword>
<feature type="transmembrane region" description="Helical" evidence="3">
    <location>
        <begin position="117"/>
        <end position="137"/>
    </location>
</feature>
<dbReference type="HOGENOM" id="CLU_077931_1_1_9"/>
<organism evidence="4 5">
    <name type="scientific">[Clostridium] hylemonae DSM 15053</name>
    <dbReference type="NCBI Taxonomy" id="553973"/>
    <lineage>
        <taxon>Bacteria</taxon>
        <taxon>Bacillati</taxon>
        <taxon>Bacillota</taxon>
        <taxon>Clostridia</taxon>
        <taxon>Lachnospirales</taxon>
        <taxon>Lachnospiraceae</taxon>
    </lineage>
</organism>
<name>C0BZI5_9FIRM</name>
<keyword evidence="2 3" id="KW-0472">Membrane</keyword>
<protein>
    <recommendedName>
        <fullName evidence="2">Biotin transporter</fullName>
    </recommendedName>
</protein>
<dbReference type="EMBL" id="ABYI02000019">
    <property type="protein sequence ID" value="EEG74563.1"/>
    <property type="molecule type" value="Genomic_DNA"/>
</dbReference>
<proteinExistence type="inferred from homology"/>
<sequence length="216" mass="22929">MSIVFCIVNYIFYQVDNLLIFRYTAYRIIYEEAAMNERKLSIQDICTISLCTAVTAIMAQISIPMPMGVPMTMQTFAVTLAAVILGAKKGAAASLIYVLLGAAGVPVLANFTGGYQYLIGPTGGFLLTFPVMAYIIGLGAEKFRRANSGFIICLILGTAVNYIGGIAMFCLVTGSSVWAGFTACVLPFIPTAVIKAGLAAAIGLKIHRRLVSAACV</sequence>
<evidence type="ECO:0000256" key="2">
    <source>
        <dbReference type="PIRNR" id="PIRNR016661"/>
    </source>
</evidence>